<reference evidence="1" key="1">
    <citation type="submission" date="2017-07" db="EMBL/GenBank/DDBJ databases">
        <title>Taro Niue Genome Assembly and Annotation.</title>
        <authorList>
            <person name="Atibalentja N."/>
            <person name="Keating K."/>
            <person name="Fields C.J."/>
        </authorList>
    </citation>
    <scope>NUCLEOTIDE SEQUENCE</scope>
    <source>
        <strain evidence="1">Niue_2</strain>
        <tissue evidence="1">Leaf</tissue>
    </source>
</reference>
<dbReference type="Proteomes" id="UP000652761">
    <property type="component" value="Unassembled WGS sequence"/>
</dbReference>
<comment type="caution">
    <text evidence="1">The sequence shown here is derived from an EMBL/GenBank/DDBJ whole genome shotgun (WGS) entry which is preliminary data.</text>
</comment>
<proteinExistence type="predicted"/>
<evidence type="ECO:0000313" key="1">
    <source>
        <dbReference type="EMBL" id="MQM15213.1"/>
    </source>
</evidence>
<dbReference type="AlphaFoldDB" id="A0A843WV05"/>
<organism evidence="1 2">
    <name type="scientific">Colocasia esculenta</name>
    <name type="common">Wild taro</name>
    <name type="synonym">Arum esculentum</name>
    <dbReference type="NCBI Taxonomy" id="4460"/>
    <lineage>
        <taxon>Eukaryota</taxon>
        <taxon>Viridiplantae</taxon>
        <taxon>Streptophyta</taxon>
        <taxon>Embryophyta</taxon>
        <taxon>Tracheophyta</taxon>
        <taxon>Spermatophyta</taxon>
        <taxon>Magnoliopsida</taxon>
        <taxon>Liliopsida</taxon>
        <taxon>Araceae</taxon>
        <taxon>Aroideae</taxon>
        <taxon>Colocasieae</taxon>
        <taxon>Colocasia</taxon>
    </lineage>
</organism>
<gene>
    <name evidence="1" type="ORF">Taro_048155</name>
</gene>
<protein>
    <submittedName>
        <fullName evidence="1">Uncharacterized protein</fullName>
    </submittedName>
</protein>
<name>A0A843WV05_COLES</name>
<sequence length="89" mass="10052">MLLGTKGDNIHCRFLEILEDLERVGSMCGVRPSWRTPSPISLAVRGERRQWADSCPFFRYGHITTSPWGERLRCVLTHCPSQGGGYQSS</sequence>
<keyword evidence="2" id="KW-1185">Reference proteome</keyword>
<accession>A0A843WV05</accession>
<evidence type="ECO:0000313" key="2">
    <source>
        <dbReference type="Proteomes" id="UP000652761"/>
    </source>
</evidence>
<dbReference type="EMBL" id="NMUH01006413">
    <property type="protein sequence ID" value="MQM15213.1"/>
    <property type="molecule type" value="Genomic_DNA"/>
</dbReference>